<keyword evidence="3 6" id="KW-0812">Transmembrane</keyword>
<feature type="transmembrane region" description="Helical" evidence="6">
    <location>
        <begin position="286"/>
        <end position="309"/>
    </location>
</feature>
<dbReference type="EMBL" id="JBHRYJ010000006">
    <property type="protein sequence ID" value="MFC3678019.1"/>
    <property type="molecule type" value="Genomic_DNA"/>
</dbReference>
<evidence type="ECO:0000256" key="5">
    <source>
        <dbReference type="ARBA" id="ARBA00023136"/>
    </source>
</evidence>
<dbReference type="CDD" id="cd06581">
    <property type="entry name" value="TM_PBP1_LivM_like"/>
    <property type="match status" value="1"/>
</dbReference>
<evidence type="ECO:0000313" key="7">
    <source>
        <dbReference type="EMBL" id="MFC3678019.1"/>
    </source>
</evidence>
<dbReference type="Pfam" id="PF02653">
    <property type="entry name" value="BPD_transp_2"/>
    <property type="match status" value="1"/>
</dbReference>
<comment type="caution">
    <text evidence="7">The sequence shown here is derived from an EMBL/GenBank/DDBJ whole genome shotgun (WGS) entry which is preliminary data.</text>
</comment>
<feature type="transmembrane region" description="Helical" evidence="6">
    <location>
        <begin position="7"/>
        <end position="23"/>
    </location>
</feature>
<dbReference type="Proteomes" id="UP001595711">
    <property type="component" value="Unassembled WGS sequence"/>
</dbReference>
<keyword evidence="4 6" id="KW-1133">Transmembrane helix</keyword>
<reference evidence="8" key="1">
    <citation type="journal article" date="2019" name="Int. J. Syst. Evol. Microbiol.">
        <title>The Global Catalogue of Microorganisms (GCM) 10K type strain sequencing project: providing services to taxonomists for standard genome sequencing and annotation.</title>
        <authorList>
            <consortium name="The Broad Institute Genomics Platform"/>
            <consortium name="The Broad Institute Genome Sequencing Center for Infectious Disease"/>
            <person name="Wu L."/>
            <person name="Ma J."/>
        </authorList>
    </citation>
    <scope>NUCLEOTIDE SEQUENCE [LARGE SCALE GENOMIC DNA]</scope>
    <source>
        <strain evidence="8">KCTC 42182</strain>
    </source>
</reference>
<dbReference type="RefSeq" id="WP_379729655.1">
    <property type="nucleotide sequence ID" value="NZ_JBHRYJ010000006.1"/>
</dbReference>
<evidence type="ECO:0000256" key="3">
    <source>
        <dbReference type="ARBA" id="ARBA00022692"/>
    </source>
</evidence>
<evidence type="ECO:0000256" key="1">
    <source>
        <dbReference type="ARBA" id="ARBA00004651"/>
    </source>
</evidence>
<feature type="transmembrane region" description="Helical" evidence="6">
    <location>
        <begin position="81"/>
        <end position="103"/>
    </location>
</feature>
<evidence type="ECO:0000256" key="6">
    <source>
        <dbReference type="SAM" id="Phobius"/>
    </source>
</evidence>
<sequence length="327" mass="35175">MKSIENNTLAGGLILALALPLIVPNEFLIHVMIMVFFYGILASSLNLTVGYVGELPLGHAAFLGIGAYTSAILSAQFHAPFWLALPVAGVIAALFGLAIGAITLRLEGHYFVLITLSFTEVMRLIVLNWVEVTRGPLGFSNIPAPVINLGAGHVYEFNSKLWYYYLGLALLAVTTICVFRFARSSYGAASVAIRENRRLAKSIGINPFRYALGTFVAGAFFAGLAGSFYAHYISFVGPEVFGFSFMVTMLMMVALGGKGTVLGPILGALVIGLALEYLRFINEVRLSVFGLLLIAVVVFLPNGITGLLLRRRRGVPAKVPQPKPAES</sequence>
<keyword evidence="8" id="KW-1185">Reference proteome</keyword>
<comment type="subcellular location">
    <subcellularLocation>
        <location evidence="1">Cell membrane</location>
        <topology evidence="1">Multi-pass membrane protein</topology>
    </subcellularLocation>
</comment>
<feature type="transmembrane region" description="Helical" evidence="6">
    <location>
        <begin position="203"/>
        <end position="226"/>
    </location>
</feature>
<evidence type="ECO:0000313" key="8">
    <source>
        <dbReference type="Proteomes" id="UP001595711"/>
    </source>
</evidence>
<feature type="transmembrane region" description="Helical" evidence="6">
    <location>
        <begin position="261"/>
        <end position="280"/>
    </location>
</feature>
<name>A0ABV7VLC7_9PROT</name>
<evidence type="ECO:0000256" key="4">
    <source>
        <dbReference type="ARBA" id="ARBA00022989"/>
    </source>
</evidence>
<evidence type="ECO:0000256" key="2">
    <source>
        <dbReference type="ARBA" id="ARBA00022475"/>
    </source>
</evidence>
<dbReference type="InterPro" id="IPR001851">
    <property type="entry name" value="ABC_transp_permease"/>
</dbReference>
<dbReference type="PANTHER" id="PTHR30482">
    <property type="entry name" value="HIGH-AFFINITY BRANCHED-CHAIN AMINO ACID TRANSPORT SYSTEM PERMEASE"/>
    <property type="match status" value="1"/>
</dbReference>
<proteinExistence type="predicted"/>
<feature type="transmembrane region" description="Helical" evidence="6">
    <location>
        <begin position="29"/>
        <end position="49"/>
    </location>
</feature>
<keyword evidence="5 6" id="KW-0472">Membrane</keyword>
<feature type="transmembrane region" description="Helical" evidence="6">
    <location>
        <begin position="232"/>
        <end position="254"/>
    </location>
</feature>
<feature type="transmembrane region" description="Helical" evidence="6">
    <location>
        <begin position="162"/>
        <end position="182"/>
    </location>
</feature>
<protein>
    <submittedName>
        <fullName evidence="7">Branched-chain amino acid ABC transporter permease</fullName>
    </submittedName>
</protein>
<feature type="transmembrane region" description="Helical" evidence="6">
    <location>
        <begin position="56"/>
        <end position="75"/>
    </location>
</feature>
<gene>
    <name evidence="7" type="ORF">ACFOOQ_20870</name>
</gene>
<keyword evidence="2" id="KW-1003">Cell membrane</keyword>
<dbReference type="PANTHER" id="PTHR30482:SF10">
    <property type="entry name" value="HIGH-AFFINITY BRANCHED-CHAIN AMINO ACID TRANSPORT PROTEIN BRAE"/>
    <property type="match status" value="1"/>
</dbReference>
<organism evidence="7 8">
    <name type="scientific">Ferrovibrio xuzhouensis</name>
    <dbReference type="NCBI Taxonomy" id="1576914"/>
    <lineage>
        <taxon>Bacteria</taxon>
        <taxon>Pseudomonadati</taxon>
        <taxon>Pseudomonadota</taxon>
        <taxon>Alphaproteobacteria</taxon>
        <taxon>Rhodospirillales</taxon>
        <taxon>Rhodospirillaceae</taxon>
        <taxon>Ferrovibrio</taxon>
    </lineage>
</organism>
<dbReference type="InterPro" id="IPR043428">
    <property type="entry name" value="LivM-like"/>
</dbReference>
<accession>A0ABV7VLC7</accession>
<feature type="transmembrane region" description="Helical" evidence="6">
    <location>
        <begin position="110"/>
        <end position="130"/>
    </location>
</feature>